<comment type="similarity">
    <text evidence="6">Belongs to the ribulose-phosphate 3-epimerase family.</text>
</comment>
<dbReference type="AlphaFoldDB" id="D9PMC3"/>
<evidence type="ECO:0000256" key="6">
    <source>
        <dbReference type="ARBA" id="ARBA00009541"/>
    </source>
</evidence>
<dbReference type="GO" id="GO:0046872">
    <property type="term" value="F:metal ion binding"/>
    <property type="evidence" value="ECO:0007669"/>
    <property type="project" value="UniProtKB-KW"/>
</dbReference>
<comment type="caution">
    <text evidence="10">The sequence shown here is derived from an EMBL/GenBank/DDBJ whole genome shotgun (WGS) entry which is preliminary data.</text>
</comment>
<keyword evidence="8" id="KW-0479">Metal-binding</keyword>
<dbReference type="CDD" id="cd00429">
    <property type="entry name" value="RPE"/>
    <property type="match status" value="1"/>
</dbReference>
<dbReference type="Pfam" id="PF00834">
    <property type="entry name" value="Ribul_P_3_epim"/>
    <property type="match status" value="1"/>
</dbReference>
<dbReference type="SUPFAM" id="SSF51366">
    <property type="entry name" value="Ribulose-phoshate binding barrel"/>
    <property type="match status" value="1"/>
</dbReference>
<sequence>MTIVAPSILSADFSHLAQDIALVEKAGADWLHVDVMDGHFVNNITIGPLIVSAIRPKTKLFLDVHLMIENPEKYIEDFAQAGADLLCVHLETLKNPHQTLRDIRALGKKVGLAVNPDKKFSYVEKYLAEIDMVLFMSVFPGFAGQQFIPDVLSEIKNCRKFISNNNLAVDIEIDGGINRETVKQAIAAGTNIIVAGSAIFKATDPAAEVKYYKSL</sequence>
<comment type="cofactor">
    <cofactor evidence="2">
        <name>Mn(2+)</name>
        <dbReference type="ChEBI" id="CHEBI:29035"/>
    </cofactor>
</comment>
<reference evidence="10" key="2">
    <citation type="journal article" date="2011" name="Microb. Ecol.">
        <title>Taxonomic and Functional Metagenomic Profiling of the Microbial Community in the Anoxic Sediment of a Sub-saline Shallow Lake (Laguna de Carrizo, Central Spain).</title>
        <authorList>
            <person name="Ferrer M."/>
            <person name="Guazzaroni M.E."/>
            <person name="Richter M."/>
            <person name="Garcia-Salamanca A."/>
            <person name="Yarza P."/>
            <person name="Suarez-Suarez A."/>
            <person name="Solano J."/>
            <person name="Alcaide M."/>
            <person name="van Dillewijn P."/>
            <person name="Molina-Henares M.A."/>
            <person name="Lopez-Cortes N."/>
            <person name="Al-Ramahi Y."/>
            <person name="Guerrero C."/>
            <person name="Acosta A."/>
            <person name="de Eugenio L.I."/>
            <person name="Martinez V."/>
            <person name="Marques S."/>
            <person name="Rojo F."/>
            <person name="Santero E."/>
            <person name="Genilloud O."/>
            <person name="Perez-Perez J."/>
            <person name="Rossello-Mora R."/>
            <person name="Ramos J.L."/>
        </authorList>
    </citation>
    <scope>NUCLEOTIDE SEQUENCE</scope>
</reference>
<evidence type="ECO:0000256" key="1">
    <source>
        <dbReference type="ARBA" id="ARBA00001782"/>
    </source>
</evidence>
<evidence type="ECO:0000256" key="8">
    <source>
        <dbReference type="ARBA" id="ARBA00022723"/>
    </source>
</evidence>
<protein>
    <recommendedName>
        <fullName evidence="7">ribulose-phosphate 3-epimerase</fullName>
        <ecNumber evidence="7">5.1.3.1</ecNumber>
    </recommendedName>
</protein>
<name>D9PMC3_9ZZZZ</name>
<comment type="catalytic activity">
    <reaction evidence="1">
        <text>D-ribulose 5-phosphate = D-xylulose 5-phosphate</text>
        <dbReference type="Rhea" id="RHEA:13677"/>
        <dbReference type="ChEBI" id="CHEBI:57737"/>
        <dbReference type="ChEBI" id="CHEBI:58121"/>
        <dbReference type="EC" id="5.1.3.1"/>
    </reaction>
</comment>
<dbReference type="Gene3D" id="3.20.20.70">
    <property type="entry name" value="Aldolase class I"/>
    <property type="match status" value="1"/>
</dbReference>
<dbReference type="GO" id="GO:0004750">
    <property type="term" value="F:D-ribulose-phosphate 3-epimerase activity"/>
    <property type="evidence" value="ECO:0007669"/>
    <property type="project" value="UniProtKB-EC"/>
</dbReference>
<dbReference type="NCBIfam" id="NF004076">
    <property type="entry name" value="PRK05581.1-4"/>
    <property type="match status" value="1"/>
</dbReference>
<comment type="cofactor">
    <cofactor evidence="5">
        <name>Fe(2+)</name>
        <dbReference type="ChEBI" id="CHEBI:29033"/>
    </cofactor>
</comment>
<comment type="cofactor">
    <cofactor evidence="3">
        <name>Co(2+)</name>
        <dbReference type="ChEBI" id="CHEBI:48828"/>
    </cofactor>
</comment>
<dbReference type="GO" id="GO:0005737">
    <property type="term" value="C:cytoplasm"/>
    <property type="evidence" value="ECO:0007669"/>
    <property type="project" value="UniProtKB-ARBA"/>
</dbReference>
<reference evidence="10" key="1">
    <citation type="submission" date="2010-07" db="EMBL/GenBank/DDBJ databases">
        <authorList>
            <consortium name="CONSOLIDER consortium CSD2007-00005"/>
            <person name="Guazzaroni M.-E."/>
            <person name="Richter M."/>
            <person name="Garcia-Salamanca A."/>
            <person name="Yarza P."/>
            <person name="Ferrer M."/>
        </authorList>
    </citation>
    <scope>NUCLEOTIDE SEQUENCE</scope>
</reference>
<evidence type="ECO:0000256" key="3">
    <source>
        <dbReference type="ARBA" id="ARBA00001941"/>
    </source>
</evidence>
<evidence type="ECO:0000256" key="7">
    <source>
        <dbReference type="ARBA" id="ARBA00013188"/>
    </source>
</evidence>
<dbReference type="FunFam" id="3.20.20.70:FF:000004">
    <property type="entry name" value="Ribulose-phosphate 3-epimerase"/>
    <property type="match status" value="1"/>
</dbReference>
<evidence type="ECO:0000256" key="2">
    <source>
        <dbReference type="ARBA" id="ARBA00001936"/>
    </source>
</evidence>
<dbReference type="EC" id="5.1.3.1" evidence="7"/>
<dbReference type="PIRSF" id="PIRSF001461">
    <property type="entry name" value="RPE"/>
    <property type="match status" value="1"/>
</dbReference>
<keyword evidence="9 10" id="KW-0413">Isomerase</keyword>
<dbReference type="PROSITE" id="PS01085">
    <property type="entry name" value="RIBUL_P_3_EPIMER_1"/>
    <property type="match status" value="1"/>
</dbReference>
<gene>
    <name evidence="10" type="primary">rpe</name>
    <name evidence="10" type="ORF">LDC_2701</name>
</gene>
<organism evidence="10">
    <name type="scientific">sediment metagenome</name>
    <dbReference type="NCBI Taxonomy" id="749907"/>
    <lineage>
        <taxon>unclassified sequences</taxon>
        <taxon>metagenomes</taxon>
        <taxon>ecological metagenomes</taxon>
    </lineage>
</organism>
<evidence type="ECO:0000313" key="10">
    <source>
        <dbReference type="EMBL" id="EFK95299.1"/>
    </source>
</evidence>
<dbReference type="InterPro" id="IPR011060">
    <property type="entry name" value="RibuloseP-bd_barrel"/>
</dbReference>
<dbReference type="InterPro" id="IPR000056">
    <property type="entry name" value="Ribul_P_3_epim-like"/>
</dbReference>
<proteinExistence type="inferred from homology"/>
<dbReference type="InterPro" id="IPR013785">
    <property type="entry name" value="Aldolase_TIM"/>
</dbReference>
<evidence type="ECO:0000256" key="5">
    <source>
        <dbReference type="ARBA" id="ARBA00001954"/>
    </source>
</evidence>
<accession>D9PMC3</accession>
<dbReference type="HAMAP" id="MF_02227">
    <property type="entry name" value="RPE"/>
    <property type="match status" value="1"/>
</dbReference>
<comment type="cofactor">
    <cofactor evidence="4">
        <name>Zn(2+)</name>
        <dbReference type="ChEBI" id="CHEBI:29105"/>
    </cofactor>
</comment>
<dbReference type="EMBL" id="ADZX01000814">
    <property type="protein sequence ID" value="EFK95299.1"/>
    <property type="molecule type" value="Genomic_DNA"/>
</dbReference>
<dbReference type="GO" id="GO:0005975">
    <property type="term" value="P:carbohydrate metabolic process"/>
    <property type="evidence" value="ECO:0007669"/>
    <property type="project" value="InterPro"/>
</dbReference>
<dbReference type="InterPro" id="IPR026019">
    <property type="entry name" value="Ribul_P_3_epim"/>
</dbReference>
<evidence type="ECO:0000256" key="9">
    <source>
        <dbReference type="ARBA" id="ARBA00023235"/>
    </source>
</evidence>
<evidence type="ECO:0000256" key="4">
    <source>
        <dbReference type="ARBA" id="ARBA00001947"/>
    </source>
</evidence>
<dbReference type="GO" id="GO:0006098">
    <property type="term" value="P:pentose-phosphate shunt"/>
    <property type="evidence" value="ECO:0007669"/>
    <property type="project" value="InterPro"/>
</dbReference>
<dbReference type="PANTHER" id="PTHR11749">
    <property type="entry name" value="RIBULOSE-5-PHOSPHATE-3-EPIMERASE"/>
    <property type="match status" value="1"/>
</dbReference>
<dbReference type="NCBIfam" id="TIGR01163">
    <property type="entry name" value="rpe"/>
    <property type="match status" value="1"/>
</dbReference>